<protein>
    <submittedName>
        <fullName evidence="1">Uncharacterized protein</fullName>
    </submittedName>
</protein>
<organism evidence="1 2">
    <name type="scientific">Nitrosomonas mobilis</name>
    <dbReference type="NCBI Taxonomy" id="51642"/>
    <lineage>
        <taxon>Bacteria</taxon>
        <taxon>Pseudomonadati</taxon>
        <taxon>Pseudomonadota</taxon>
        <taxon>Betaproteobacteria</taxon>
        <taxon>Nitrosomonadales</taxon>
        <taxon>Nitrosomonadaceae</taxon>
        <taxon>Nitrosomonas</taxon>
    </lineage>
</organism>
<dbReference type="STRING" id="51642.NSMM_410097"/>
<gene>
    <name evidence="1" type="ORF">NSMM_410097</name>
</gene>
<accession>A0A1G5SFH1</accession>
<name>A0A1G5SFH1_9PROT</name>
<keyword evidence="2" id="KW-1185">Reference proteome</keyword>
<dbReference type="AlphaFoldDB" id="A0A1G5SFH1"/>
<dbReference type="Proteomes" id="UP000198729">
    <property type="component" value="Unassembled WGS sequence"/>
</dbReference>
<evidence type="ECO:0000313" key="2">
    <source>
        <dbReference type="Proteomes" id="UP000198729"/>
    </source>
</evidence>
<sequence>MSRPDFREFSFASFIDPETDRITIGNPGLQQVDVKHYDVRWEYYFSPKEVCLLGGSGKRLIIQSS</sequence>
<reference evidence="1 2" key="1">
    <citation type="submission" date="2016-10" db="EMBL/GenBank/DDBJ databases">
        <authorList>
            <person name="de Groot N.N."/>
        </authorList>
    </citation>
    <scope>NUCLEOTIDE SEQUENCE [LARGE SCALE GENOMIC DNA]</scope>
    <source>
        <strain evidence="1">1</strain>
    </source>
</reference>
<evidence type="ECO:0000313" key="1">
    <source>
        <dbReference type="EMBL" id="SCZ85862.1"/>
    </source>
</evidence>
<proteinExistence type="predicted"/>
<dbReference type="EMBL" id="FMWO01000049">
    <property type="protein sequence ID" value="SCZ85862.1"/>
    <property type="molecule type" value="Genomic_DNA"/>
</dbReference>